<gene>
    <name evidence="3" type="ORF">C8077_05015</name>
</gene>
<dbReference type="AlphaFoldDB" id="A0A2R4G3A7"/>
<feature type="compositionally biased region" description="Basic and acidic residues" evidence="1">
    <location>
        <begin position="238"/>
        <end position="263"/>
    </location>
</feature>
<organism evidence="3 4">
    <name type="scientific">Bifidobacterium adolescentis</name>
    <dbReference type="NCBI Taxonomy" id="1680"/>
    <lineage>
        <taxon>Bacteria</taxon>
        <taxon>Bacillati</taxon>
        <taxon>Actinomycetota</taxon>
        <taxon>Actinomycetes</taxon>
        <taxon>Bifidobacteriales</taxon>
        <taxon>Bifidobacteriaceae</taxon>
        <taxon>Bifidobacterium</taxon>
    </lineage>
</organism>
<keyword evidence="2" id="KW-0472">Membrane</keyword>
<keyword evidence="2" id="KW-1133">Transmembrane helix</keyword>
<feature type="compositionally biased region" description="Low complexity" evidence="1">
    <location>
        <begin position="264"/>
        <end position="310"/>
    </location>
</feature>
<keyword evidence="2" id="KW-0812">Transmembrane</keyword>
<feature type="transmembrane region" description="Helical" evidence="2">
    <location>
        <begin position="31"/>
        <end position="51"/>
    </location>
</feature>
<reference evidence="3 4" key="1">
    <citation type="submission" date="2018-03" db="EMBL/GenBank/DDBJ databases">
        <authorList>
            <person name="Keele B.F."/>
        </authorList>
    </citation>
    <scope>NUCLEOTIDE SEQUENCE [LARGE SCALE GENOMIC DNA]</scope>
    <source>
        <strain evidence="3 4">1-11</strain>
    </source>
</reference>
<accession>A0A2R4G3A7</accession>
<name>A0A2R4G3A7_BIFAD</name>
<dbReference type="EMBL" id="CP028341">
    <property type="protein sequence ID" value="AVT45334.1"/>
    <property type="molecule type" value="Genomic_DNA"/>
</dbReference>
<feature type="compositionally biased region" description="Basic and acidic residues" evidence="1">
    <location>
        <begin position="204"/>
        <end position="215"/>
    </location>
</feature>
<evidence type="ECO:0000313" key="3">
    <source>
        <dbReference type="EMBL" id="AVT45334.1"/>
    </source>
</evidence>
<evidence type="ECO:0008006" key="5">
    <source>
        <dbReference type="Google" id="ProtNLM"/>
    </source>
</evidence>
<evidence type="ECO:0000256" key="2">
    <source>
        <dbReference type="SAM" id="Phobius"/>
    </source>
</evidence>
<sequence>MEDKLDDSFDEDDRLVAETVKRSNPFTPHRIKMLAAAASAVAVIAGLCVAVPRVIEFREAKACDVSHGEAMAAVRTLEKNVAAAKTYKVSPTDGPDVRKDIGKLSALASGRLPSVEACPAGGTAALKSAMSANSRTVDKASSISSDMASLVARIDKGRGEKAVSDARLVLEDRMKSASDLVASSKGKTEDDKPRTNLQTALKAAEKAKGSKDASKLKSASENLQNAIDKVNASISARKSREDRERREREEEERKSQEAARQQEEQSAVPVQPQQTPTYTPQYQAPRHSYTPPRRQAPQPSAPQTPTTPANPSQPAPSAPANPGNNGVIM</sequence>
<proteinExistence type="predicted"/>
<protein>
    <recommendedName>
        <fullName evidence="5">Molecular chaperone</fullName>
    </recommendedName>
</protein>
<evidence type="ECO:0000256" key="1">
    <source>
        <dbReference type="SAM" id="MobiDB-lite"/>
    </source>
</evidence>
<feature type="region of interest" description="Disordered" evidence="1">
    <location>
        <begin position="204"/>
        <end position="329"/>
    </location>
</feature>
<dbReference type="Proteomes" id="UP000241454">
    <property type="component" value="Chromosome"/>
</dbReference>
<evidence type="ECO:0000313" key="4">
    <source>
        <dbReference type="Proteomes" id="UP000241454"/>
    </source>
</evidence>